<feature type="transmembrane region" description="Helical" evidence="1">
    <location>
        <begin position="145"/>
        <end position="172"/>
    </location>
</feature>
<proteinExistence type="predicted"/>
<dbReference type="OrthoDB" id="1814621at2"/>
<organism evidence="3 4">
    <name type="scientific">Chromohalobacter canadensis</name>
    <dbReference type="NCBI Taxonomy" id="141389"/>
    <lineage>
        <taxon>Bacteria</taxon>
        <taxon>Pseudomonadati</taxon>
        <taxon>Pseudomonadota</taxon>
        <taxon>Gammaproteobacteria</taxon>
        <taxon>Oceanospirillales</taxon>
        <taxon>Halomonadaceae</taxon>
        <taxon>Chromohalobacter</taxon>
    </lineage>
</organism>
<feature type="transmembrane region" description="Helical" evidence="1">
    <location>
        <begin position="51"/>
        <end position="77"/>
    </location>
</feature>
<feature type="transmembrane region" description="Helical" evidence="1">
    <location>
        <begin position="178"/>
        <end position="197"/>
    </location>
</feature>
<dbReference type="RefSeq" id="WP_097021832.1">
    <property type="nucleotide sequence ID" value="NZ_OBQJ01000002.1"/>
</dbReference>
<feature type="domain" description="DUF6311" evidence="2">
    <location>
        <begin position="4"/>
        <end position="380"/>
    </location>
</feature>
<feature type="transmembrane region" description="Helical" evidence="1">
    <location>
        <begin position="89"/>
        <end position="108"/>
    </location>
</feature>
<gene>
    <name evidence="3" type="ORF">SAMN05421509_1024</name>
</gene>
<dbReference type="AlphaFoldDB" id="A0A285VI32"/>
<dbReference type="Pfam" id="PF19830">
    <property type="entry name" value="DUF6311"/>
    <property type="match status" value="1"/>
</dbReference>
<evidence type="ECO:0000313" key="4">
    <source>
        <dbReference type="Proteomes" id="UP000219023"/>
    </source>
</evidence>
<feature type="transmembrane region" description="Helical" evidence="1">
    <location>
        <begin position="337"/>
        <end position="356"/>
    </location>
</feature>
<feature type="transmembrane region" description="Helical" evidence="1">
    <location>
        <begin position="209"/>
        <end position="229"/>
    </location>
</feature>
<dbReference type="Proteomes" id="UP000219023">
    <property type="component" value="Unassembled WGS sequence"/>
</dbReference>
<evidence type="ECO:0000259" key="2">
    <source>
        <dbReference type="Pfam" id="PF19830"/>
    </source>
</evidence>
<name>A0A285VI32_9GAMM</name>
<keyword evidence="1" id="KW-1133">Transmembrane helix</keyword>
<reference evidence="3 4" key="1">
    <citation type="submission" date="2017-08" db="EMBL/GenBank/DDBJ databases">
        <authorList>
            <person name="de Groot N.N."/>
        </authorList>
    </citation>
    <scope>NUCLEOTIDE SEQUENCE [LARGE SCALE GENOMIC DNA]</scope>
    <source>
        <strain evidence="3 4">USBA 855</strain>
    </source>
</reference>
<feature type="transmembrane region" description="Helical" evidence="1">
    <location>
        <begin position="114"/>
        <end position="133"/>
    </location>
</feature>
<protein>
    <recommendedName>
        <fullName evidence="2">DUF6311 domain-containing protein</fullName>
    </recommendedName>
</protein>
<feature type="transmembrane region" description="Helical" evidence="1">
    <location>
        <begin position="289"/>
        <end position="308"/>
    </location>
</feature>
<feature type="transmembrane region" description="Helical" evidence="1">
    <location>
        <begin position="241"/>
        <end position="261"/>
    </location>
</feature>
<evidence type="ECO:0000256" key="1">
    <source>
        <dbReference type="SAM" id="Phobius"/>
    </source>
</evidence>
<sequence length="497" mass="56245">MIDTDYPNAAAAYEVFVRSGWTWPLGENPDFGGVNIFFSDAAPWLALSAKFIYGATSWLLEFHWLLLINTMLFALMARRLAHLVVKDEVDRWFITLLLIFSLIMPVRMIGAQHIALSSYWVVLWAMCCVPLANENKERFFKRWEFLFVLSFSILTHAYLGAMSIVLVGGLLISERRWFSLPFVLLVPLLCLYVLGVFHGEHSTTEGAKAYSLDILAFFESLGWGVIPNLYEIKNPTQGDAILYLGTGVVGLIVVLALFLLWKLLVVREHFPFNLEKAVSFLKTAEGKRFWVLFASSFFLALYAMAFSIRVADHVVLSWDIPPGIELLYERFRVAGRFAAPMAYMLIISVALAWSAIRKESFKTVVFLVTLLSVVLQISDVRYAGSKSPPESWLKDAQVQRNSVEKILEPGGWSGRVFKDVGYFELEQQRLLDKLLVDYGAREFSVVHGARLDPDEVKRRSGFENAERGDVAIFVSGARGPECQRSTQVKSFTLCVLQ</sequence>
<keyword evidence="1" id="KW-0812">Transmembrane</keyword>
<accession>A0A285VI32</accession>
<keyword evidence="1" id="KW-0472">Membrane</keyword>
<dbReference type="EMBL" id="OBQJ01000002">
    <property type="protein sequence ID" value="SOC52846.1"/>
    <property type="molecule type" value="Genomic_DNA"/>
</dbReference>
<evidence type="ECO:0000313" key="3">
    <source>
        <dbReference type="EMBL" id="SOC52846.1"/>
    </source>
</evidence>
<dbReference type="InterPro" id="IPR046278">
    <property type="entry name" value="DUF6311"/>
</dbReference>